<comment type="caution">
    <text evidence="2">The sequence shown here is derived from an EMBL/GenBank/DDBJ whole genome shotgun (WGS) entry which is preliminary data.</text>
</comment>
<evidence type="ECO:0000313" key="3">
    <source>
        <dbReference type="Proteomes" id="UP000887013"/>
    </source>
</evidence>
<keyword evidence="3" id="KW-1185">Reference proteome</keyword>
<dbReference type="EMBL" id="BMAW01064530">
    <property type="protein sequence ID" value="GFT45692.1"/>
    <property type="molecule type" value="Genomic_DNA"/>
</dbReference>
<protein>
    <submittedName>
        <fullName evidence="2">Uncharacterized protein</fullName>
    </submittedName>
</protein>
<dbReference type="AlphaFoldDB" id="A0A8X6TSI5"/>
<name>A0A8X6TSI5_NEPPI</name>
<evidence type="ECO:0000313" key="2">
    <source>
        <dbReference type="EMBL" id="GFT45692.1"/>
    </source>
</evidence>
<gene>
    <name evidence="2" type="ORF">NPIL_362851</name>
</gene>
<organism evidence="2 3">
    <name type="scientific">Nephila pilipes</name>
    <name type="common">Giant wood spider</name>
    <name type="synonym">Nephila maculata</name>
    <dbReference type="NCBI Taxonomy" id="299642"/>
    <lineage>
        <taxon>Eukaryota</taxon>
        <taxon>Metazoa</taxon>
        <taxon>Ecdysozoa</taxon>
        <taxon>Arthropoda</taxon>
        <taxon>Chelicerata</taxon>
        <taxon>Arachnida</taxon>
        <taxon>Araneae</taxon>
        <taxon>Araneomorphae</taxon>
        <taxon>Entelegynae</taxon>
        <taxon>Araneoidea</taxon>
        <taxon>Nephilidae</taxon>
        <taxon>Nephila</taxon>
    </lineage>
</organism>
<accession>A0A8X6TSI5</accession>
<sequence>MGVDAGTVRNKLCRDWKRKSPGAFPEGRSFVADLALRADPMFLGDRKRDRCIFPFRWLCFASAEKCAGNMYKEVSMDPRCDTSILLSHPEMDSSSYEHAERNQDDSLSCS</sequence>
<evidence type="ECO:0000256" key="1">
    <source>
        <dbReference type="SAM" id="MobiDB-lite"/>
    </source>
</evidence>
<reference evidence="2" key="1">
    <citation type="submission" date="2020-08" db="EMBL/GenBank/DDBJ databases">
        <title>Multicomponent nature underlies the extraordinary mechanical properties of spider dragline silk.</title>
        <authorList>
            <person name="Kono N."/>
            <person name="Nakamura H."/>
            <person name="Mori M."/>
            <person name="Yoshida Y."/>
            <person name="Ohtoshi R."/>
            <person name="Malay A.D."/>
            <person name="Moran D.A.P."/>
            <person name="Tomita M."/>
            <person name="Numata K."/>
            <person name="Arakawa K."/>
        </authorList>
    </citation>
    <scope>NUCLEOTIDE SEQUENCE</scope>
</reference>
<dbReference type="Proteomes" id="UP000887013">
    <property type="component" value="Unassembled WGS sequence"/>
</dbReference>
<dbReference type="OrthoDB" id="10427954at2759"/>
<proteinExistence type="predicted"/>
<feature type="region of interest" description="Disordered" evidence="1">
    <location>
        <begin position="90"/>
        <end position="110"/>
    </location>
</feature>
<feature type="compositionally biased region" description="Basic and acidic residues" evidence="1">
    <location>
        <begin position="90"/>
        <end position="104"/>
    </location>
</feature>